<keyword evidence="6" id="KW-0732">Signal</keyword>
<sequence>MLFCTILVITLFGLFASGAPPTHDQRCEYYKKPTSACNNHWVFNKKSKVCEATCDTKAKFSTKTACDGYCRSRAVCKAARPVPSCSPGSQVTVYYYDTTSKTCQSELGCGYTGNNFPTLKECKETCEKGNAENSQL</sequence>
<comment type="subcellular location">
    <subcellularLocation>
        <location evidence="1">Secreted</location>
    </subcellularLocation>
</comment>
<keyword evidence="2" id="KW-0964">Secreted</keyword>
<feature type="chain" id="PRO_5001518426" evidence="6">
    <location>
        <begin position="19"/>
        <end position="136"/>
    </location>
</feature>
<dbReference type="Pfam" id="PF00014">
    <property type="entry name" value="Kunitz_BPTI"/>
    <property type="match status" value="1"/>
</dbReference>
<keyword evidence="4" id="KW-0722">Serine protease inhibitor</keyword>
<dbReference type="Gene3D" id="4.10.410.10">
    <property type="entry name" value="Pancreatic trypsin inhibitor Kunitz domain"/>
    <property type="match status" value="1"/>
</dbReference>
<accession>A0A023G9M0</accession>
<evidence type="ECO:0000256" key="5">
    <source>
        <dbReference type="ARBA" id="ARBA00023157"/>
    </source>
</evidence>
<dbReference type="EMBL" id="GBBM01004899">
    <property type="protein sequence ID" value="JAC30519.1"/>
    <property type="molecule type" value="mRNA"/>
</dbReference>
<evidence type="ECO:0000256" key="6">
    <source>
        <dbReference type="SAM" id="SignalP"/>
    </source>
</evidence>
<dbReference type="PROSITE" id="PS50279">
    <property type="entry name" value="BPTI_KUNITZ_2"/>
    <property type="match status" value="1"/>
</dbReference>
<protein>
    <submittedName>
        <fullName evidence="8">Putative tick kunitz 49</fullName>
    </submittedName>
</protein>
<dbReference type="SUPFAM" id="SSF57362">
    <property type="entry name" value="BPTI-like"/>
    <property type="match status" value="1"/>
</dbReference>
<dbReference type="CDD" id="cd00109">
    <property type="entry name" value="Kunitz-type"/>
    <property type="match status" value="1"/>
</dbReference>
<dbReference type="AlphaFoldDB" id="A0A023G9M0"/>
<dbReference type="PANTHER" id="PTHR10083">
    <property type="entry name" value="KUNITZ-TYPE PROTEASE INHIBITOR-RELATED"/>
    <property type="match status" value="1"/>
</dbReference>
<keyword evidence="3" id="KW-0646">Protease inhibitor</keyword>
<name>A0A023G9M0_AMBTT</name>
<dbReference type="SMART" id="SM00131">
    <property type="entry name" value="KU"/>
    <property type="match status" value="1"/>
</dbReference>
<evidence type="ECO:0000256" key="2">
    <source>
        <dbReference type="ARBA" id="ARBA00022525"/>
    </source>
</evidence>
<reference evidence="8" key="1">
    <citation type="submission" date="2014-03" db="EMBL/GenBank/DDBJ databases">
        <title>The sialotranscriptome of Amblyomma triste, Amblyomma parvum and Amblyomma cajennense ticks, uncovered by 454-based RNA-seq.</title>
        <authorList>
            <person name="Garcia G.R."/>
            <person name="Gardinassi L.G."/>
            <person name="Ribeiro J.M."/>
            <person name="Anatriello E."/>
            <person name="Ferreira B.R."/>
            <person name="Moreira H.N."/>
            <person name="Mafra C."/>
            <person name="Olegario M.M."/>
            <person name="Szabo P.J."/>
            <person name="Miranda-Santos I.K."/>
            <person name="Maruyama S.R."/>
        </authorList>
    </citation>
    <scope>NUCLEOTIDE SEQUENCE</scope>
    <source>
        <strain evidence="8">Mato Grasso do Sul</strain>
        <tissue evidence="8">Salivary glands</tissue>
    </source>
</reference>
<feature type="signal peptide" evidence="6">
    <location>
        <begin position="1"/>
        <end position="18"/>
    </location>
</feature>
<keyword evidence="5" id="KW-1015">Disulfide bond</keyword>
<dbReference type="InterPro" id="IPR050098">
    <property type="entry name" value="TFPI/VKTCI-like"/>
</dbReference>
<dbReference type="InterPro" id="IPR002223">
    <property type="entry name" value="Kunitz_BPTI"/>
</dbReference>
<dbReference type="PANTHER" id="PTHR10083:SF217">
    <property type="entry name" value="BOOPHILIN-H2"/>
    <property type="match status" value="1"/>
</dbReference>
<evidence type="ECO:0000259" key="7">
    <source>
        <dbReference type="PROSITE" id="PS50279"/>
    </source>
</evidence>
<evidence type="ECO:0000256" key="4">
    <source>
        <dbReference type="ARBA" id="ARBA00022900"/>
    </source>
</evidence>
<proteinExistence type="evidence at transcript level"/>
<evidence type="ECO:0000256" key="3">
    <source>
        <dbReference type="ARBA" id="ARBA00022690"/>
    </source>
</evidence>
<evidence type="ECO:0000256" key="1">
    <source>
        <dbReference type="ARBA" id="ARBA00004613"/>
    </source>
</evidence>
<dbReference type="GO" id="GO:0005615">
    <property type="term" value="C:extracellular space"/>
    <property type="evidence" value="ECO:0007669"/>
    <property type="project" value="TreeGrafter"/>
</dbReference>
<evidence type="ECO:0000313" key="8">
    <source>
        <dbReference type="EMBL" id="JAC30519.1"/>
    </source>
</evidence>
<organism evidence="8">
    <name type="scientific">Amblyomma triste</name>
    <name type="common">Neotropical tick</name>
    <dbReference type="NCBI Taxonomy" id="251400"/>
    <lineage>
        <taxon>Eukaryota</taxon>
        <taxon>Metazoa</taxon>
        <taxon>Ecdysozoa</taxon>
        <taxon>Arthropoda</taxon>
        <taxon>Chelicerata</taxon>
        <taxon>Arachnida</taxon>
        <taxon>Acari</taxon>
        <taxon>Parasitiformes</taxon>
        <taxon>Ixodida</taxon>
        <taxon>Ixodoidea</taxon>
        <taxon>Ixodidae</taxon>
        <taxon>Amblyomminae</taxon>
        <taxon>Amblyomma</taxon>
    </lineage>
</organism>
<dbReference type="GO" id="GO:0004867">
    <property type="term" value="F:serine-type endopeptidase inhibitor activity"/>
    <property type="evidence" value="ECO:0007669"/>
    <property type="project" value="UniProtKB-KW"/>
</dbReference>
<dbReference type="InterPro" id="IPR036880">
    <property type="entry name" value="Kunitz_BPTI_sf"/>
</dbReference>
<feature type="domain" description="BPTI/Kunitz inhibitor" evidence="7">
    <location>
        <begin position="76"/>
        <end position="126"/>
    </location>
</feature>